<proteinExistence type="predicted"/>
<reference evidence="2" key="1">
    <citation type="journal article" date="2021" name="Open Biol.">
        <title>Shared evolutionary footprints suggest mitochondrial oxidative damage underlies multiple complex I losses in fungi.</title>
        <authorList>
            <person name="Schikora-Tamarit M.A."/>
            <person name="Marcet-Houben M."/>
            <person name="Nosek J."/>
            <person name="Gabaldon T."/>
        </authorList>
    </citation>
    <scope>NUCLEOTIDE SEQUENCE</scope>
    <source>
        <strain evidence="2">CBS2887</strain>
    </source>
</reference>
<dbReference type="EMBL" id="JAEUBG010002398">
    <property type="protein sequence ID" value="KAH3684621.1"/>
    <property type="molecule type" value="Genomic_DNA"/>
</dbReference>
<dbReference type="AlphaFoldDB" id="A0A9P8TNB4"/>
<sequence>MENRRRRKFIITTFKLFFQFISDTCSFGGFMNLNRCIGGYGIFVSGYGEFTRVQIIQSVNKVLDHDSSLWAEVGLKLVFLLLFIMLPSVFFLPFRIRIFILVLWWLKLILI</sequence>
<feature type="transmembrane region" description="Helical" evidence="1">
    <location>
        <begin position="77"/>
        <end position="106"/>
    </location>
</feature>
<name>A0A9P8TNB4_WICPI</name>
<dbReference type="Proteomes" id="UP000774326">
    <property type="component" value="Unassembled WGS sequence"/>
</dbReference>
<evidence type="ECO:0000313" key="2">
    <source>
        <dbReference type="EMBL" id="KAH3684621.1"/>
    </source>
</evidence>
<keyword evidence="1" id="KW-0472">Membrane</keyword>
<organism evidence="2 3">
    <name type="scientific">Wickerhamomyces pijperi</name>
    <name type="common">Yeast</name>
    <name type="synonym">Pichia pijperi</name>
    <dbReference type="NCBI Taxonomy" id="599730"/>
    <lineage>
        <taxon>Eukaryota</taxon>
        <taxon>Fungi</taxon>
        <taxon>Dikarya</taxon>
        <taxon>Ascomycota</taxon>
        <taxon>Saccharomycotina</taxon>
        <taxon>Saccharomycetes</taxon>
        <taxon>Phaffomycetales</taxon>
        <taxon>Wickerhamomycetaceae</taxon>
        <taxon>Wickerhamomyces</taxon>
    </lineage>
</organism>
<gene>
    <name evidence="2" type="ORF">WICPIJ_004409</name>
</gene>
<evidence type="ECO:0000313" key="3">
    <source>
        <dbReference type="Proteomes" id="UP000774326"/>
    </source>
</evidence>
<keyword evidence="3" id="KW-1185">Reference proteome</keyword>
<comment type="caution">
    <text evidence="2">The sequence shown here is derived from an EMBL/GenBank/DDBJ whole genome shotgun (WGS) entry which is preliminary data.</text>
</comment>
<protein>
    <recommendedName>
        <fullName evidence="4">Transmembrane protein</fullName>
    </recommendedName>
</protein>
<evidence type="ECO:0008006" key="4">
    <source>
        <dbReference type="Google" id="ProtNLM"/>
    </source>
</evidence>
<keyword evidence="1" id="KW-0812">Transmembrane</keyword>
<reference evidence="2" key="2">
    <citation type="submission" date="2021-01" db="EMBL/GenBank/DDBJ databases">
        <authorList>
            <person name="Schikora-Tamarit M.A."/>
        </authorList>
    </citation>
    <scope>NUCLEOTIDE SEQUENCE</scope>
    <source>
        <strain evidence="2">CBS2887</strain>
    </source>
</reference>
<accession>A0A9P8TNB4</accession>
<evidence type="ECO:0000256" key="1">
    <source>
        <dbReference type="SAM" id="Phobius"/>
    </source>
</evidence>
<keyword evidence="1" id="KW-1133">Transmembrane helix</keyword>